<keyword evidence="1" id="KW-1277">Toxin-antitoxin system</keyword>
<dbReference type="RefSeq" id="WP_089873120.1">
    <property type="nucleotide sequence ID" value="NZ_FNBH01000002.1"/>
</dbReference>
<keyword evidence="3" id="KW-1185">Reference proteome</keyword>
<dbReference type="SUPFAM" id="SSF143011">
    <property type="entry name" value="RelE-like"/>
    <property type="match status" value="1"/>
</dbReference>
<dbReference type="Pfam" id="PF05016">
    <property type="entry name" value="ParE_toxin"/>
    <property type="match status" value="1"/>
</dbReference>
<dbReference type="InterPro" id="IPR007712">
    <property type="entry name" value="RelE/ParE_toxin"/>
</dbReference>
<evidence type="ECO:0000256" key="1">
    <source>
        <dbReference type="ARBA" id="ARBA00022649"/>
    </source>
</evidence>
<dbReference type="Proteomes" id="UP000199203">
    <property type="component" value="Unassembled WGS sequence"/>
</dbReference>
<name>A0A1G7MK38_9FLAO</name>
<proteinExistence type="predicted"/>
<dbReference type="Gene3D" id="3.30.2310.20">
    <property type="entry name" value="RelE-like"/>
    <property type="match status" value="1"/>
</dbReference>
<protein>
    <submittedName>
        <fullName evidence="2">Plasmid stabilization system protein ParE</fullName>
    </submittedName>
</protein>
<gene>
    <name evidence="2" type="ORF">SAMN05421825_1764</name>
</gene>
<dbReference type="AlphaFoldDB" id="A0A1G7MK38"/>
<sequence length="96" mass="11353">MVKIVWSTKATSDLKEIIEFWNTNNKSTTYGKKLILLIQNKLEQISENPLSGISTDLENVRSILFENYYLHYTFTSEKILVLRIWDVRQNPLNFEL</sequence>
<reference evidence="3" key="1">
    <citation type="submission" date="2016-10" db="EMBL/GenBank/DDBJ databases">
        <authorList>
            <person name="Varghese N."/>
            <person name="Submissions S."/>
        </authorList>
    </citation>
    <scope>NUCLEOTIDE SEQUENCE [LARGE SCALE GENOMIC DNA]</scope>
    <source>
        <strain evidence="3">DSM 19684</strain>
    </source>
</reference>
<dbReference type="EMBL" id="FNBH01000002">
    <property type="protein sequence ID" value="SDF62258.1"/>
    <property type="molecule type" value="Genomic_DNA"/>
</dbReference>
<evidence type="ECO:0000313" key="2">
    <source>
        <dbReference type="EMBL" id="SDF62258.1"/>
    </source>
</evidence>
<organism evidence="2 3">
    <name type="scientific">Epilithonimonas hungarica</name>
    <dbReference type="NCBI Taxonomy" id="454006"/>
    <lineage>
        <taxon>Bacteria</taxon>
        <taxon>Pseudomonadati</taxon>
        <taxon>Bacteroidota</taxon>
        <taxon>Flavobacteriia</taxon>
        <taxon>Flavobacteriales</taxon>
        <taxon>Weeksellaceae</taxon>
        <taxon>Chryseobacterium group</taxon>
        <taxon>Epilithonimonas</taxon>
    </lineage>
</organism>
<evidence type="ECO:0000313" key="3">
    <source>
        <dbReference type="Proteomes" id="UP000199203"/>
    </source>
</evidence>
<dbReference type="OrthoDB" id="1098070at2"/>
<dbReference type="InterPro" id="IPR035093">
    <property type="entry name" value="RelE/ParE_toxin_dom_sf"/>
</dbReference>
<dbReference type="STRING" id="454006.SAMN05421825_1764"/>
<accession>A0A1G7MK38</accession>